<dbReference type="PRINTS" id="PR00455">
    <property type="entry name" value="HTHTETR"/>
</dbReference>
<keyword evidence="3" id="KW-0804">Transcription</keyword>
<organism evidence="6 7">
    <name type="scientific">Mycolicibacterium arenosum</name>
    <dbReference type="NCBI Taxonomy" id="2952157"/>
    <lineage>
        <taxon>Bacteria</taxon>
        <taxon>Bacillati</taxon>
        <taxon>Actinomycetota</taxon>
        <taxon>Actinomycetes</taxon>
        <taxon>Mycobacteriales</taxon>
        <taxon>Mycobacteriaceae</taxon>
        <taxon>Mycolicibacterium</taxon>
    </lineage>
</organism>
<dbReference type="Gene3D" id="1.10.357.10">
    <property type="entry name" value="Tetracycline Repressor, domain 2"/>
    <property type="match status" value="1"/>
</dbReference>
<keyword evidence="1" id="KW-0805">Transcription regulation</keyword>
<evidence type="ECO:0000313" key="6">
    <source>
        <dbReference type="EMBL" id="MCP9272131.1"/>
    </source>
</evidence>
<evidence type="ECO:0000256" key="2">
    <source>
        <dbReference type="ARBA" id="ARBA00023125"/>
    </source>
</evidence>
<evidence type="ECO:0000256" key="3">
    <source>
        <dbReference type="ARBA" id="ARBA00023163"/>
    </source>
</evidence>
<dbReference type="Pfam" id="PF00440">
    <property type="entry name" value="TetR_N"/>
    <property type="match status" value="1"/>
</dbReference>
<evidence type="ECO:0000256" key="4">
    <source>
        <dbReference type="PROSITE-ProRule" id="PRU00335"/>
    </source>
</evidence>
<protein>
    <submittedName>
        <fullName evidence="6">TetR/AcrR family transcriptional regulator</fullName>
    </submittedName>
</protein>
<dbReference type="PANTHER" id="PTHR30055">
    <property type="entry name" value="HTH-TYPE TRANSCRIPTIONAL REGULATOR RUTR"/>
    <property type="match status" value="1"/>
</dbReference>
<dbReference type="InterPro" id="IPR041479">
    <property type="entry name" value="TetR_CgmR_C"/>
</dbReference>
<dbReference type="Pfam" id="PF17937">
    <property type="entry name" value="TetR_C_28"/>
    <property type="match status" value="1"/>
</dbReference>
<sequence length="187" mass="21003">MTTVQRDAIRTRRALLEAAERALMVHGPQVSLEAVARDAGVSKGGLLHHFRSREALLRALCEHWIQQYDDAVARHLEPDDGRPGRFCRAHIRAAFDPSIGDGPWRNIAVQSALLAIPGLFEHARINGRRWEAEMASDGLHPQRVLIISRALDGDSMTEMFDTPSDDDERTTLRDLLLVLTERNEPLT</sequence>
<dbReference type="PROSITE" id="PS50977">
    <property type="entry name" value="HTH_TETR_2"/>
    <property type="match status" value="1"/>
</dbReference>
<dbReference type="EMBL" id="JANDBD010000003">
    <property type="protein sequence ID" value="MCP9272131.1"/>
    <property type="molecule type" value="Genomic_DNA"/>
</dbReference>
<dbReference type="SUPFAM" id="SSF46689">
    <property type="entry name" value="Homeodomain-like"/>
    <property type="match status" value="1"/>
</dbReference>
<dbReference type="PANTHER" id="PTHR30055:SF234">
    <property type="entry name" value="HTH-TYPE TRANSCRIPTIONAL REGULATOR BETI"/>
    <property type="match status" value="1"/>
</dbReference>
<evidence type="ECO:0000313" key="7">
    <source>
        <dbReference type="Proteomes" id="UP001651690"/>
    </source>
</evidence>
<reference evidence="6 7" key="1">
    <citation type="submission" date="2022-06" db="EMBL/GenBank/DDBJ databases">
        <title>Mycolicibacterium sp. CAU 1645 isolated from seawater.</title>
        <authorList>
            <person name="Kim W."/>
        </authorList>
    </citation>
    <scope>NUCLEOTIDE SEQUENCE [LARGE SCALE GENOMIC DNA]</scope>
    <source>
        <strain evidence="6 7">CAU 1645</strain>
    </source>
</reference>
<evidence type="ECO:0000259" key="5">
    <source>
        <dbReference type="PROSITE" id="PS50977"/>
    </source>
</evidence>
<keyword evidence="7" id="KW-1185">Reference proteome</keyword>
<keyword evidence="2 4" id="KW-0238">DNA-binding</keyword>
<feature type="DNA-binding region" description="H-T-H motif" evidence="4">
    <location>
        <begin position="31"/>
        <end position="50"/>
    </location>
</feature>
<comment type="caution">
    <text evidence="6">The sequence shown here is derived from an EMBL/GenBank/DDBJ whole genome shotgun (WGS) entry which is preliminary data.</text>
</comment>
<gene>
    <name evidence="6" type="ORF">NM203_08015</name>
</gene>
<accession>A0ABT1LZ05</accession>
<proteinExistence type="predicted"/>
<feature type="domain" description="HTH tetR-type" evidence="5">
    <location>
        <begin position="9"/>
        <end position="68"/>
    </location>
</feature>
<dbReference type="RefSeq" id="WP_255059308.1">
    <property type="nucleotide sequence ID" value="NZ_JANDBD010000003.1"/>
</dbReference>
<name>A0ABT1LZ05_9MYCO</name>
<dbReference type="Proteomes" id="UP001651690">
    <property type="component" value="Unassembled WGS sequence"/>
</dbReference>
<evidence type="ECO:0000256" key="1">
    <source>
        <dbReference type="ARBA" id="ARBA00023015"/>
    </source>
</evidence>
<dbReference type="InterPro" id="IPR050109">
    <property type="entry name" value="HTH-type_TetR-like_transc_reg"/>
</dbReference>
<dbReference type="InterPro" id="IPR001647">
    <property type="entry name" value="HTH_TetR"/>
</dbReference>
<dbReference type="InterPro" id="IPR009057">
    <property type="entry name" value="Homeodomain-like_sf"/>
</dbReference>